<dbReference type="PANTHER" id="PTHR43236">
    <property type="entry name" value="ANTITOXIN HIGA1"/>
    <property type="match status" value="1"/>
</dbReference>
<evidence type="ECO:0000259" key="1">
    <source>
        <dbReference type="Pfam" id="PF06114"/>
    </source>
</evidence>
<evidence type="ECO:0000313" key="2">
    <source>
        <dbReference type="EMBL" id="ADF59163.1"/>
    </source>
</evidence>
<organismHost>
    <name type="scientific">Bacillus subtilis</name>
    <dbReference type="NCBI Taxonomy" id="1423"/>
</organismHost>
<dbReference type="InterPro" id="IPR052345">
    <property type="entry name" value="Rad_response_metalloprotease"/>
</dbReference>
<dbReference type="Proteomes" id="UP000002667">
    <property type="component" value="Segment"/>
</dbReference>
<evidence type="ECO:0000313" key="3">
    <source>
        <dbReference type="Proteomes" id="UP000002667"/>
    </source>
</evidence>
<protein>
    <recommendedName>
        <fullName evidence="1">IrrE N-terminal-like domain-containing protein</fullName>
    </recommendedName>
</protein>
<accession>D6R412</accession>
<keyword evidence="3" id="KW-1185">Reference proteome</keyword>
<dbReference type="PANTHER" id="PTHR43236:SF1">
    <property type="entry name" value="BLL7220 PROTEIN"/>
    <property type="match status" value="1"/>
</dbReference>
<feature type="domain" description="IrrE N-terminal-like" evidence="1">
    <location>
        <begin position="33"/>
        <end position="147"/>
    </location>
</feature>
<dbReference type="EMBL" id="HM072038">
    <property type="protein sequence ID" value="ADF59163.1"/>
    <property type="molecule type" value="Genomic_DNA"/>
</dbReference>
<sequence length="158" mass="18406">MTIKNRGPYTLIKAAVQRLIKKYKTSNPYELASYININVIPWNLHHEIMGFYKYDKRNKYIVINSNLNQAERTFVCSHELGHAQLHPRANTPFMKERTLFSVDKYEVEANTFAVELLLPDWVVSQYKNTEFTLDDIAVMNGVPAELAHLKDLSELKNF</sequence>
<name>D6R412_BPPH1</name>
<reference evidence="2 3" key="1">
    <citation type="journal article" date="2013" name="Genome Announc.">
        <title>Complete Genome Sequence of Bacillus subtilis Phage phi105.</title>
        <authorList>
            <person name="Zeigler D.R."/>
        </authorList>
    </citation>
    <scope>NUCLEOTIDE SEQUENCE [LARGE SCALE GENOMIC DNA]</scope>
</reference>
<gene>
    <name evidence="2" type="ORF">PHI105_00150</name>
</gene>
<dbReference type="SMR" id="D6R412"/>
<organism evidence="2 3">
    <name type="scientific">Bacillus phage phi105</name>
    <name type="common">Bacteriophage phi-105</name>
    <dbReference type="NCBI Taxonomy" id="10717"/>
    <lineage>
        <taxon>Viruses</taxon>
        <taxon>Duplodnaviria</taxon>
        <taxon>Heunggongvirae</taxon>
        <taxon>Uroviricota</taxon>
        <taxon>Caudoviricetes</taxon>
        <taxon>Spizizenvirus</taxon>
        <taxon>Spizizenvirus sv105</taxon>
    </lineage>
</organism>
<dbReference type="Gene3D" id="1.10.10.2910">
    <property type="match status" value="1"/>
</dbReference>
<dbReference type="InterPro" id="IPR010359">
    <property type="entry name" value="IrrE_HExxH"/>
</dbReference>
<dbReference type="Pfam" id="PF06114">
    <property type="entry name" value="Peptidase_M78"/>
    <property type="match status" value="1"/>
</dbReference>
<proteinExistence type="predicted"/>